<feature type="signal peptide" evidence="1">
    <location>
        <begin position="1"/>
        <end position="25"/>
    </location>
</feature>
<keyword evidence="1" id="KW-0732">Signal</keyword>
<dbReference type="OrthoDB" id="363211at2"/>
<feature type="chain" id="PRO_5010158575" description="Lipoprotein" evidence="1">
    <location>
        <begin position="26"/>
        <end position="268"/>
    </location>
</feature>
<proteinExistence type="predicted"/>
<evidence type="ECO:0008006" key="4">
    <source>
        <dbReference type="Google" id="ProtNLM"/>
    </source>
</evidence>
<accession>A0A1H9FHP9</accession>
<sequence>MKKTLLTAGCLIAFASILTSCGTTKQVQSAPDAYITDDEVTDTNTDSTVSTEENSEEEIVAMRKKKSALESFFTFGNGDEYIKFDETTVFTKEITGIKEKNATTVIRYDNLMAGFGSYNSAAYYYLQFDKDNRAILAKNAEAYFSDFENKRLQRKGRHTDRAYGKIRYQLNWGTISSSTPNNGIGDGYCGYEFVKGAPYFTISNYEFKNEYYERAGDATTRYSPSVKYYFTRAQLKQLLNLLSEENITQTIKENNLNYISNPSSADTY</sequence>
<dbReference type="PROSITE" id="PS51257">
    <property type="entry name" value="PROKAR_LIPOPROTEIN"/>
    <property type="match status" value="1"/>
</dbReference>
<gene>
    <name evidence="2" type="ORF">SAMN04487977_10426</name>
</gene>
<protein>
    <recommendedName>
        <fullName evidence="4">Lipoprotein</fullName>
    </recommendedName>
</protein>
<keyword evidence="3" id="KW-1185">Reference proteome</keyword>
<dbReference type="AlphaFoldDB" id="A0A1H9FHP9"/>
<evidence type="ECO:0000256" key="1">
    <source>
        <dbReference type="SAM" id="SignalP"/>
    </source>
</evidence>
<evidence type="ECO:0000313" key="2">
    <source>
        <dbReference type="EMBL" id="SEQ36858.1"/>
    </source>
</evidence>
<organism evidence="2 3">
    <name type="scientific">Treponema bryantii</name>
    <dbReference type="NCBI Taxonomy" id="163"/>
    <lineage>
        <taxon>Bacteria</taxon>
        <taxon>Pseudomonadati</taxon>
        <taxon>Spirochaetota</taxon>
        <taxon>Spirochaetia</taxon>
        <taxon>Spirochaetales</taxon>
        <taxon>Treponemataceae</taxon>
        <taxon>Treponema</taxon>
    </lineage>
</organism>
<dbReference type="Proteomes" id="UP000182360">
    <property type="component" value="Unassembled WGS sequence"/>
</dbReference>
<dbReference type="RefSeq" id="WP_074642786.1">
    <property type="nucleotide sequence ID" value="NZ_FOFU01000004.1"/>
</dbReference>
<name>A0A1H9FHP9_9SPIR</name>
<reference evidence="2 3" key="1">
    <citation type="submission" date="2016-10" db="EMBL/GenBank/DDBJ databases">
        <authorList>
            <person name="de Groot N.N."/>
        </authorList>
    </citation>
    <scope>NUCLEOTIDE SEQUENCE [LARGE SCALE GENOMIC DNA]</scope>
    <source>
        <strain evidence="2 3">B25</strain>
    </source>
</reference>
<evidence type="ECO:0000313" key="3">
    <source>
        <dbReference type="Proteomes" id="UP000182360"/>
    </source>
</evidence>
<dbReference type="EMBL" id="FOFU01000004">
    <property type="protein sequence ID" value="SEQ36858.1"/>
    <property type="molecule type" value="Genomic_DNA"/>
</dbReference>